<comment type="subcellular location">
    <subcellularLocation>
        <location evidence="1 5">Cytoplasm</location>
    </subcellularLocation>
</comment>
<dbReference type="PANTHER" id="PTHR20982:SF3">
    <property type="entry name" value="MITOCHONDRIAL RIBOSOME RECYCLING FACTOR PSEUDO 1"/>
    <property type="match status" value="1"/>
</dbReference>
<dbReference type="CDD" id="cd00520">
    <property type="entry name" value="RRF"/>
    <property type="match status" value="1"/>
</dbReference>
<dbReference type="eggNOG" id="COG0233">
    <property type="taxonomic scope" value="Bacteria"/>
</dbReference>
<dbReference type="GO" id="GO:0005737">
    <property type="term" value="C:cytoplasm"/>
    <property type="evidence" value="ECO:0007669"/>
    <property type="project" value="UniProtKB-SubCell"/>
</dbReference>
<dbReference type="FunFam" id="3.30.1360.40:FF:000001">
    <property type="entry name" value="Ribosome-recycling factor"/>
    <property type="match status" value="1"/>
</dbReference>
<evidence type="ECO:0000256" key="1">
    <source>
        <dbReference type="ARBA" id="ARBA00004496"/>
    </source>
</evidence>
<keyword evidence="4 5" id="KW-0648">Protein biosynthesis</keyword>
<gene>
    <name evidence="5" type="primary">frr</name>
    <name evidence="8" type="ORF">SAMN04489860_2052</name>
</gene>
<dbReference type="InterPro" id="IPR023584">
    <property type="entry name" value="Ribosome_recyc_fac_dom"/>
</dbReference>
<dbReference type="Pfam" id="PF01765">
    <property type="entry name" value="RRF"/>
    <property type="match status" value="1"/>
</dbReference>
<dbReference type="HAMAP" id="MF_00040">
    <property type="entry name" value="RRF"/>
    <property type="match status" value="1"/>
</dbReference>
<evidence type="ECO:0000256" key="4">
    <source>
        <dbReference type="ARBA" id="ARBA00022917"/>
    </source>
</evidence>
<dbReference type="GO" id="GO:0043023">
    <property type="term" value="F:ribosomal large subunit binding"/>
    <property type="evidence" value="ECO:0007669"/>
    <property type="project" value="TreeGrafter"/>
</dbReference>
<dbReference type="STRING" id="545619.SAMN04489860_2052"/>
<feature type="region of interest" description="Disordered" evidence="6">
    <location>
        <begin position="139"/>
        <end position="158"/>
    </location>
</feature>
<sequence length="185" mass="20371">MIDETLLEAEEKMDKAVEVAKEDFAGIRSGRASSGMFAKITVDYYGAPTPLQQLASFQIPEARTVVIAPFDKSAMTAIEKALRDSDLGVNPSNDGNVIRIALPALTEERRRDFVKLAKTKAEDAKVSIRSVRRKAKDQLDRLVKDGDAGEDEGSRAEKELEALTKRHVDEVDVILAAKESELLEV</sequence>
<dbReference type="EMBL" id="LT629776">
    <property type="protein sequence ID" value="SDS65920.1"/>
    <property type="molecule type" value="Genomic_DNA"/>
</dbReference>
<dbReference type="Proteomes" id="UP000185663">
    <property type="component" value="Chromosome I"/>
</dbReference>
<dbReference type="OrthoDB" id="9804006at2"/>
<dbReference type="FunFam" id="1.10.132.20:FF:000001">
    <property type="entry name" value="Ribosome-recycling factor"/>
    <property type="match status" value="1"/>
</dbReference>
<dbReference type="SUPFAM" id="SSF55194">
    <property type="entry name" value="Ribosome recycling factor, RRF"/>
    <property type="match status" value="1"/>
</dbReference>
<dbReference type="InterPro" id="IPR002661">
    <property type="entry name" value="Ribosome_recyc_fac"/>
</dbReference>
<reference evidence="8 9" key="1">
    <citation type="submission" date="2016-10" db="EMBL/GenBank/DDBJ databases">
        <authorList>
            <person name="de Groot N.N."/>
        </authorList>
    </citation>
    <scope>NUCLEOTIDE SEQUENCE [LARGE SCALE GENOMIC DNA]</scope>
    <source>
        <strain evidence="8 9">DSM 22126</strain>
    </source>
</reference>
<evidence type="ECO:0000256" key="2">
    <source>
        <dbReference type="ARBA" id="ARBA00005912"/>
    </source>
</evidence>
<dbReference type="NCBIfam" id="TIGR00496">
    <property type="entry name" value="frr"/>
    <property type="match status" value="1"/>
</dbReference>
<name>A0A1H1U088_9CELL</name>
<evidence type="ECO:0000313" key="8">
    <source>
        <dbReference type="EMBL" id="SDS65920.1"/>
    </source>
</evidence>
<comment type="function">
    <text evidence="5">Responsible for the release of ribosomes from messenger RNA at the termination of protein biosynthesis. May increase the efficiency of translation by recycling ribosomes from one round of translation to another.</text>
</comment>
<dbReference type="RefSeq" id="WP_029252562.1">
    <property type="nucleotide sequence ID" value="NZ_LT629776.1"/>
</dbReference>
<dbReference type="GO" id="GO:0006415">
    <property type="term" value="P:translational termination"/>
    <property type="evidence" value="ECO:0007669"/>
    <property type="project" value="UniProtKB-UniRule"/>
</dbReference>
<evidence type="ECO:0000256" key="6">
    <source>
        <dbReference type="SAM" id="MobiDB-lite"/>
    </source>
</evidence>
<dbReference type="Gene3D" id="3.30.1360.40">
    <property type="match status" value="1"/>
</dbReference>
<dbReference type="AlphaFoldDB" id="A0A1H1U088"/>
<feature type="domain" description="Ribosome recycling factor" evidence="7">
    <location>
        <begin position="21"/>
        <end position="183"/>
    </location>
</feature>
<dbReference type="Gene3D" id="1.10.132.20">
    <property type="entry name" value="Ribosome-recycling factor"/>
    <property type="match status" value="1"/>
</dbReference>
<keyword evidence="3 5" id="KW-0963">Cytoplasm</keyword>
<evidence type="ECO:0000313" key="9">
    <source>
        <dbReference type="Proteomes" id="UP000185663"/>
    </source>
</evidence>
<dbReference type="InterPro" id="IPR036191">
    <property type="entry name" value="RRF_sf"/>
</dbReference>
<dbReference type="PANTHER" id="PTHR20982">
    <property type="entry name" value="RIBOSOME RECYCLING FACTOR"/>
    <property type="match status" value="1"/>
</dbReference>
<protein>
    <recommendedName>
        <fullName evidence="5">Ribosome-recycling factor</fullName>
        <shortName evidence="5">RRF</shortName>
    </recommendedName>
    <alternativeName>
        <fullName evidence="5">Ribosome-releasing factor</fullName>
    </alternativeName>
</protein>
<accession>A0A1H1U088</accession>
<evidence type="ECO:0000256" key="3">
    <source>
        <dbReference type="ARBA" id="ARBA00022490"/>
    </source>
</evidence>
<comment type="similarity">
    <text evidence="2 5">Belongs to the RRF family.</text>
</comment>
<keyword evidence="9" id="KW-1185">Reference proteome</keyword>
<organism evidence="8 9">
    <name type="scientific">Paraoerskovia marina</name>
    <dbReference type="NCBI Taxonomy" id="545619"/>
    <lineage>
        <taxon>Bacteria</taxon>
        <taxon>Bacillati</taxon>
        <taxon>Actinomycetota</taxon>
        <taxon>Actinomycetes</taxon>
        <taxon>Micrococcales</taxon>
        <taxon>Cellulomonadaceae</taxon>
        <taxon>Paraoerskovia</taxon>
    </lineage>
</organism>
<evidence type="ECO:0000256" key="5">
    <source>
        <dbReference type="HAMAP-Rule" id="MF_00040"/>
    </source>
</evidence>
<proteinExistence type="inferred from homology"/>
<evidence type="ECO:0000259" key="7">
    <source>
        <dbReference type="Pfam" id="PF01765"/>
    </source>
</evidence>